<dbReference type="InterPro" id="IPR014044">
    <property type="entry name" value="CAP_dom"/>
</dbReference>
<keyword evidence="1" id="KW-0732">Signal</keyword>
<evidence type="ECO:0000259" key="2">
    <source>
        <dbReference type="Pfam" id="PF00188"/>
    </source>
</evidence>
<protein>
    <submittedName>
        <fullName evidence="3">Uncharacterized conserved protein YkwD, contains CAP (CSP/antigen 5/PR1) domain</fullName>
    </submittedName>
</protein>
<feature type="chain" id="PRO_5022147084" evidence="1">
    <location>
        <begin position="27"/>
        <end position="183"/>
    </location>
</feature>
<gene>
    <name evidence="3" type="ORF">SAMN06265221_111109</name>
</gene>
<name>A0A521E6M1_9RHOB</name>
<dbReference type="InterPro" id="IPR035940">
    <property type="entry name" value="CAP_sf"/>
</dbReference>
<dbReference type="Gene3D" id="3.40.33.10">
    <property type="entry name" value="CAP"/>
    <property type="match status" value="1"/>
</dbReference>
<evidence type="ECO:0000313" key="3">
    <source>
        <dbReference type="EMBL" id="SMO79547.1"/>
    </source>
</evidence>
<feature type="signal peptide" evidence="1">
    <location>
        <begin position="1"/>
        <end position="26"/>
    </location>
</feature>
<organism evidence="3 4">
    <name type="scientific">Paracoccus laeviglucosivorans</name>
    <dbReference type="NCBI Taxonomy" id="1197861"/>
    <lineage>
        <taxon>Bacteria</taxon>
        <taxon>Pseudomonadati</taxon>
        <taxon>Pseudomonadota</taxon>
        <taxon>Alphaproteobacteria</taxon>
        <taxon>Rhodobacterales</taxon>
        <taxon>Paracoccaceae</taxon>
        <taxon>Paracoccus</taxon>
    </lineage>
</organism>
<proteinExistence type="predicted"/>
<dbReference type="Pfam" id="PF00188">
    <property type="entry name" value="CAP"/>
    <property type="match status" value="1"/>
</dbReference>
<keyword evidence="4" id="KW-1185">Reference proteome</keyword>
<dbReference type="PANTHER" id="PTHR31157">
    <property type="entry name" value="SCP DOMAIN-CONTAINING PROTEIN"/>
    <property type="match status" value="1"/>
</dbReference>
<reference evidence="3 4" key="1">
    <citation type="submission" date="2017-05" db="EMBL/GenBank/DDBJ databases">
        <authorList>
            <person name="Varghese N."/>
            <person name="Submissions S."/>
        </authorList>
    </citation>
    <scope>NUCLEOTIDE SEQUENCE [LARGE SCALE GENOMIC DNA]</scope>
    <source>
        <strain evidence="3 4">DSM 100094</strain>
    </source>
</reference>
<dbReference type="CDD" id="cd05379">
    <property type="entry name" value="CAP_bacterial"/>
    <property type="match status" value="1"/>
</dbReference>
<accession>A0A521E6M1</accession>
<dbReference type="Proteomes" id="UP000319014">
    <property type="component" value="Unassembled WGS sequence"/>
</dbReference>
<sequence length="183" mass="18723">MLPSNATGKWAGAMLTLSLLAGCAQTGDTVSSHPKGYPDVQATAAGDATCYQTSTAENHAVAQSTSAARRANGLPGVSPDTALARAAADHACDMAKRGLMTHTGTSTKGPMQRVKAQGYAPRLTAENIAAGPYGQAQVQREWANSSGHAANIMIPQVQDVGIGKAVGSDGRTVFWAAVYGAPR</sequence>
<evidence type="ECO:0000256" key="1">
    <source>
        <dbReference type="SAM" id="SignalP"/>
    </source>
</evidence>
<feature type="domain" description="SCP" evidence="2">
    <location>
        <begin position="67"/>
        <end position="179"/>
    </location>
</feature>
<dbReference type="AlphaFoldDB" id="A0A521E6M1"/>
<dbReference type="SUPFAM" id="SSF55797">
    <property type="entry name" value="PR-1-like"/>
    <property type="match status" value="1"/>
</dbReference>
<dbReference type="RefSeq" id="WP_246098730.1">
    <property type="nucleotide sequence ID" value="NZ_FXTK01000011.1"/>
</dbReference>
<dbReference type="EMBL" id="FXTK01000011">
    <property type="protein sequence ID" value="SMO79547.1"/>
    <property type="molecule type" value="Genomic_DNA"/>
</dbReference>
<evidence type="ECO:0000313" key="4">
    <source>
        <dbReference type="Proteomes" id="UP000319014"/>
    </source>
</evidence>
<dbReference type="PANTHER" id="PTHR31157:SF1">
    <property type="entry name" value="SCP DOMAIN-CONTAINING PROTEIN"/>
    <property type="match status" value="1"/>
</dbReference>